<gene>
    <name evidence="1" type="ORF">A3J59_02590</name>
</gene>
<name>A0A1G1YG74_9BACT</name>
<evidence type="ECO:0000313" key="2">
    <source>
        <dbReference type="Proteomes" id="UP000177310"/>
    </source>
</evidence>
<dbReference type="Proteomes" id="UP000177310">
    <property type="component" value="Unassembled WGS sequence"/>
</dbReference>
<accession>A0A1G1YG74</accession>
<sequence>MTLCRPAEAYPIDKEERVTQLRRILAHYTKISTRFISAHVEICDTPCEAYCVTFTATPEMILRDEISRQVERLTAQQIRIFICEQTGIWPRFLQVMEVKR</sequence>
<protein>
    <submittedName>
        <fullName evidence="1">Uncharacterized protein</fullName>
    </submittedName>
</protein>
<dbReference type="EMBL" id="MHIL01000020">
    <property type="protein sequence ID" value="OGY51332.1"/>
    <property type="molecule type" value="Genomic_DNA"/>
</dbReference>
<comment type="caution">
    <text evidence="1">The sequence shown here is derived from an EMBL/GenBank/DDBJ whole genome shotgun (WGS) entry which is preliminary data.</text>
</comment>
<organism evidence="1 2">
    <name type="scientific">Candidatus Buchananbacteria bacterium RIFCSPHIGHO2_02_FULL_56_16</name>
    <dbReference type="NCBI Taxonomy" id="1797542"/>
    <lineage>
        <taxon>Bacteria</taxon>
        <taxon>Candidatus Buchananiibacteriota</taxon>
    </lineage>
</organism>
<evidence type="ECO:0000313" key="1">
    <source>
        <dbReference type="EMBL" id="OGY51332.1"/>
    </source>
</evidence>
<proteinExistence type="predicted"/>
<dbReference type="AlphaFoldDB" id="A0A1G1YG74"/>
<reference evidence="1 2" key="1">
    <citation type="journal article" date="2016" name="Nat. Commun.">
        <title>Thousands of microbial genomes shed light on interconnected biogeochemical processes in an aquifer system.</title>
        <authorList>
            <person name="Anantharaman K."/>
            <person name="Brown C.T."/>
            <person name="Hug L.A."/>
            <person name="Sharon I."/>
            <person name="Castelle C.J."/>
            <person name="Probst A.J."/>
            <person name="Thomas B.C."/>
            <person name="Singh A."/>
            <person name="Wilkins M.J."/>
            <person name="Karaoz U."/>
            <person name="Brodie E.L."/>
            <person name="Williams K.H."/>
            <person name="Hubbard S.S."/>
            <person name="Banfield J.F."/>
        </authorList>
    </citation>
    <scope>NUCLEOTIDE SEQUENCE [LARGE SCALE GENOMIC DNA]</scope>
</reference>